<evidence type="ECO:0000313" key="2">
    <source>
        <dbReference type="Proteomes" id="UP001141327"/>
    </source>
</evidence>
<name>A0ABQ8UBX1_9EUKA</name>
<evidence type="ECO:0000313" key="1">
    <source>
        <dbReference type="EMBL" id="KAJ4456778.1"/>
    </source>
</evidence>
<gene>
    <name evidence="1" type="ORF">PAPYR_7905</name>
</gene>
<reference evidence="1" key="1">
    <citation type="journal article" date="2022" name="bioRxiv">
        <title>Genomics of Preaxostyla Flagellates Illuminates Evolutionary Transitions and the Path Towards Mitochondrial Loss.</title>
        <authorList>
            <person name="Novak L.V.F."/>
            <person name="Treitli S.C."/>
            <person name="Pyrih J."/>
            <person name="Halakuc P."/>
            <person name="Pipaliya S.V."/>
            <person name="Vacek V."/>
            <person name="Brzon O."/>
            <person name="Soukal P."/>
            <person name="Eme L."/>
            <person name="Dacks J.B."/>
            <person name="Karnkowska A."/>
            <person name="Elias M."/>
            <person name="Hampl V."/>
        </authorList>
    </citation>
    <scope>NUCLEOTIDE SEQUENCE</scope>
    <source>
        <strain evidence="1">RCP-MX</strain>
    </source>
</reference>
<organism evidence="1 2">
    <name type="scientific">Paratrimastix pyriformis</name>
    <dbReference type="NCBI Taxonomy" id="342808"/>
    <lineage>
        <taxon>Eukaryota</taxon>
        <taxon>Metamonada</taxon>
        <taxon>Preaxostyla</taxon>
        <taxon>Paratrimastigidae</taxon>
        <taxon>Paratrimastix</taxon>
    </lineage>
</organism>
<keyword evidence="2" id="KW-1185">Reference proteome</keyword>
<accession>A0ABQ8UBX1</accession>
<dbReference type="EMBL" id="JAPMOS010000061">
    <property type="protein sequence ID" value="KAJ4456778.1"/>
    <property type="molecule type" value="Genomic_DNA"/>
</dbReference>
<sequence>MALILSRRSRVVRTLVLQRVQGFRELCWDRRTWQDHLDLVFSPSEFPECSSVDGTQSTSTHCRKKMLKVVTAEQHTQHFWIMQALRRVHGVMAISLPFASAPIWESLALNHPGLHSLVVGGLVPVELRRGLFKNVDLLPAVSFPLLGGLSALTLLLPPKFLPEAHHTEAPHLNQLVGIICAECRNLTSLSIFTRSGAFDLGMLAPLGRTLTELSVTAIPNSLIGARPPHRRGVALIDFDRLTRCRGISSVESNLLSGVPELLGLRAANMTPGMDLQTSWTKLRSLRLRGFTLVDALQPAETAAVAAMAPPLGPRLGPNQEQPIRKSI</sequence>
<protein>
    <submittedName>
        <fullName evidence="1">Uncharacterized protein</fullName>
    </submittedName>
</protein>
<dbReference type="Proteomes" id="UP001141327">
    <property type="component" value="Unassembled WGS sequence"/>
</dbReference>
<proteinExistence type="predicted"/>
<comment type="caution">
    <text evidence="1">The sequence shown here is derived from an EMBL/GenBank/DDBJ whole genome shotgun (WGS) entry which is preliminary data.</text>
</comment>